<organism evidence="5 6">
    <name type="scientific">Siculibacillus lacustris</name>
    <dbReference type="NCBI Taxonomy" id="1549641"/>
    <lineage>
        <taxon>Bacteria</taxon>
        <taxon>Pseudomonadati</taxon>
        <taxon>Pseudomonadota</taxon>
        <taxon>Alphaproteobacteria</taxon>
        <taxon>Hyphomicrobiales</taxon>
        <taxon>Ancalomicrobiaceae</taxon>
        <taxon>Siculibacillus</taxon>
    </lineage>
</organism>
<evidence type="ECO:0000256" key="3">
    <source>
        <dbReference type="ARBA" id="ARBA00013252"/>
    </source>
</evidence>
<dbReference type="GO" id="GO:0006729">
    <property type="term" value="P:tetrahydrobiopterin biosynthetic process"/>
    <property type="evidence" value="ECO:0007669"/>
    <property type="project" value="InterPro"/>
</dbReference>
<accession>A0A4V2KSR6</accession>
<evidence type="ECO:0000256" key="4">
    <source>
        <dbReference type="ARBA" id="ARBA00023239"/>
    </source>
</evidence>
<dbReference type="GO" id="GO:0008124">
    <property type="term" value="F:4-alpha-hydroxytetrahydrobiopterin dehydratase activity"/>
    <property type="evidence" value="ECO:0007669"/>
    <property type="project" value="UniProtKB-EC"/>
</dbReference>
<dbReference type="EC" id="4.2.1.96" evidence="3"/>
<dbReference type="OrthoDB" id="9794987at2"/>
<evidence type="ECO:0000313" key="5">
    <source>
        <dbReference type="EMBL" id="TBW34046.1"/>
    </source>
</evidence>
<dbReference type="Pfam" id="PF01329">
    <property type="entry name" value="Pterin_4a"/>
    <property type="match status" value="1"/>
</dbReference>
<dbReference type="PANTHER" id="PTHR12599:SF0">
    <property type="entry name" value="PTERIN-4-ALPHA-CARBINOLAMINE DEHYDRATASE"/>
    <property type="match status" value="1"/>
</dbReference>
<comment type="caution">
    <text evidence="5">The sequence shown here is derived from an EMBL/GenBank/DDBJ whole genome shotgun (WGS) entry which is preliminary data.</text>
</comment>
<sequence length="90" mass="10114">MTTKDPNFRPPEGWSGDATAIEREYRFVDFPAAIAFMVAASFRCEAANHHPDWTNVWNRLTVRLSTHDAGRVTDKDLALAAAFDALYATR</sequence>
<evidence type="ECO:0000256" key="2">
    <source>
        <dbReference type="ARBA" id="ARBA00006472"/>
    </source>
</evidence>
<name>A0A4V2KSR6_9HYPH</name>
<dbReference type="EMBL" id="SJFN01000036">
    <property type="protein sequence ID" value="TBW34046.1"/>
    <property type="molecule type" value="Genomic_DNA"/>
</dbReference>
<reference evidence="5 6" key="1">
    <citation type="submission" date="2019-02" db="EMBL/GenBank/DDBJ databases">
        <title>Siculibacillus lacustris gen. nov., sp. nov., a new rosette-forming bacterium isolated from a freshwater crater lake (Lake St. Ana, Romania).</title>
        <authorList>
            <person name="Felfoldi T."/>
            <person name="Marton Z."/>
            <person name="Szabo A."/>
            <person name="Mentes A."/>
            <person name="Boka K."/>
            <person name="Marialigeti K."/>
            <person name="Mathe I."/>
            <person name="Koncz M."/>
            <person name="Schumann P."/>
            <person name="Toth E."/>
        </authorList>
    </citation>
    <scope>NUCLEOTIDE SEQUENCE [LARGE SCALE GENOMIC DNA]</scope>
    <source>
        <strain evidence="5 6">SA-279</strain>
    </source>
</reference>
<dbReference type="PANTHER" id="PTHR12599">
    <property type="entry name" value="PTERIN-4-ALPHA-CARBINOLAMINE DEHYDRATASE"/>
    <property type="match status" value="1"/>
</dbReference>
<gene>
    <name evidence="5" type="ORF">EYW49_18780</name>
</gene>
<protein>
    <recommendedName>
        <fullName evidence="3">4a-hydroxytetrahydrobiopterin dehydratase</fullName>
        <ecNumber evidence="3">4.2.1.96</ecNumber>
    </recommendedName>
</protein>
<dbReference type="InterPro" id="IPR036428">
    <property type="entry name" value="PCD_sf"/>
</dbReference>
<evidence type="ECO:0000256" key="1">
    <source>
        <dbReference type="ARBA" id="ARBA00001554"/>
    </source>
</evidence>
<dbReference type="Proteomes" id="UP000292781">
    <property type="component" value="Unassembled WGS sequence"/>
</dbReference>
<dbReference type="RefSeq" id="WP_131311170.1">
    <property type="nucleotide sequence ID" value="NZ_SJFN01000036.1"/>
</dbReference>
<dbReference type="SUPFAM" id="SSF55248">
    <property type="entry name" value="PCD-like"/>
    <property type="match status" value="1"/>
</dbReference>
<keyword evidence="4" id="KW-0456">Lyase</keyword>
<dbReference type="Gene3D" id="3.30.1360.20">
    <property type="entry name" value="Transcriptional coactivator/pterin dehydratase"/>
    <property type="match status" value="1"/>
</dbReference>
<dbReference type="AlphaFoldDB" id="A0A4V2KSR6"/>
<dbReference type="InterPro" id="IPR001533">
    <property type="entry name" value="Pterin_deHydtase"/>
</dbReference>
<keyword evidence="6" id="KW-1185">Reference proteome</keyword>
<comment type="catalytic activity">
    <reaction evidence="1">
        <text>(4aS,6R)-4a-hydroxy-L-erythro-5,6,7,8-tetrahydrobiopterin = (6R)-L-erythro-6,7-dihydrobiopterin + H2O</text>
        <dbReference type="Rhea" id="RHEA:11920"/>
        <dbReference type="ChEBI" id="CHEBI:15377"/>
        <dbReference type="ChEBI" id="CHEBI:15642"/>
        <dbReference type="ChEBI" id="CHEBI:43120"/>
        <dbReference type="EC" id="4.2.1.96"/>
    </reaction>
</comment>
<proteinExistence type="inferred from homology"/>
<evidence type="ECO:0000313" key="6">
    <source>
        <dbReference type="Proteomes" id="UP000292781"/>
    </source>
</evidence>
<comment type="similarity">
    <text evidence="2">Belongs to the pterin-4-alpha-carbinolamine dehydratase family.</text>
</comment>